<organism evidence="2">
    <name type="scientific">marine sediment metagenome</name>
    <dbReference type="NCBI Taxonomy" id="412755"/>
    <lineage>
        <taxon>unclassified sequences</taxon>
        <taxon>metagenomes</taxon>
        <taxon>ecological metagenomes</taxon>
    </lineage>
</organism>
<evidence type="ECO:0000256" key="1">
    <source>
        <dbReference type="SAM" id="MobiDB-lite"/>
    </source>
</evidence>
<dbReference type="AlphaFoldDB" id="A0A0F9CYA4"/>
<evidence type="ECO:0000313" key="2">
    <source>
        <dbReference type="EMBL" id="KKL04863.1"/>
    </source>
</evidence>
<feature type="region of interest" description="Disordered" evidence="1">
    <location>
        <begin position="50"/>
        <end position="80"/>
    </location>
</feature>
<dbReference type="EMBL" id="LAZR01044357">
    <property type="protein sequence ID" value="KKL04863.1"/>
    <property type="molecule type" value="Genomic_DNA"/>
</dbReference>
<protein>
    <submittedName>
        <fullName evidence="2">Uncharacterized protein</fullName>
    </submittedName>
</protein>
<comment type="caution">
    <text evidence="2">The sequence shown here is derived from an EMBL/GenBank/DDBJ whole genome shotgun (WGS) entry which is preliminary data.</text>
</comment>
<reference evidence="2" key="1">
    <citation type="journal article" date="2015" name="Nature">
        <title>Complex archaea that bridge the gap between prokaryotes and eukaryotes.</title>
        <authorList>
            <person name="Spang A."/>
            <person name="Saw J.H."/>
            <person name="Jorgensen S.L."/>
            <person name="Zaremba-Niedzwiedzka K."/>
            <person name="Martijn J."/>
            <person name="Lind A.E."/>
            <person name="van Eijk R."/>
            <person name="Schleper C."/>
            <person name="Guy L."/>
            <person name="Ettema T.J."/>
        </authorList>
    </citation>
    <scope>NUCLEOTIDE SEQUENCE</scope>
</reference>
<name>A0A0F9CYA4_9ZZZZ</name>
<proteinExistence type="predicted"/>
<accession>A0A0F9CYA4</accession>
<feature type="non-terminal residue" evidence="2">
    <location>
        <position position="1"/>
    </location>
</feature>
<sequence length="186" mass="19474">TPTGLFAEIAARGTPKAGASDAAFTAKITKGFQSGQMTPTDIFAAIGARGAPTGRKVPPRRPPVGSGGTGIPGPVGVAPGPGMVAPGATGRIRRRSARGAPGTAARGRRIGRANVRAKQEEFRESIFPRGMTRARFGAEQRMKVKKAARGRRGTTRASAEATARIQDKEQLQLGRVQSLQTRIGFF</sequence>
<gene>
    <name evidence="2" type="ORF">LCGC14_2611830</name>
</gene>